<dbReference type="PANTHER" id="PTHR11474:SF126">
    <property type="entry name" value="TYROSINASE-LIKE PROTEIN TYR-1-RELATED"/>
    <property type="match status" value="1"/>
</dbReference>
<dbReference type="GO" id="GO:0046872">
    <property type="term" value="F:metal ion binding"/>
    <property type="evidence" value="ECO:0007669"/>
    <property type="project" value="UniProtKB-KW"/>
</dbReference>
<protein>
    <recommendedName>
        <fullName evidence="4 5">Tyrosinase copper-binding domain-containing protein</fullName>
    </recommendedName>
</protein>
<dbReference type="InterPro" id="IPR002227">
    <property type="entry name" value="Tyrosinase_Cu-bd"/>
</dbReference>
<evidence type="ECO:0000256" key="2">
    <source>
        <dbReference type="ARBA" id="ARBA00023008"/>
    </source>
</evidence>
<name>A0AAJ0MJU7_9PEZI</name>
<keyword evidence="3" id="KW-0732">Signal</keyword>
<dbReference type="PANTHER" id="PTHR11474">
    <property type="entry name" value="TYROSINASE FAMILY MEMBER"/>
    <property type="match status" value="1"/>
</dbReference>
<feature type="domain" description="Tyrosinase copper-binding" evidence="4">
    <location>
        <begin position="89"/>
        <end position="106"/>
    </location>
</feature>
<feature type="signal peptide" evidence="3">
    <location>
        <begin position="1"/>
        <end position="15"/>
    </location>
</feature>
<evidence type="ECO:0000256" key="1">
    <source>
        <dbReference type="ARBA" id="ARBA00022723"/>
    </source>
</evidence>
<sequence length="327" mass="35947">MKFLQLATLIGAALALPSDPDPLSPRQTCTSPKLRKSWSKATSAEKTAYLHAAVCVTTKSSRLKNNANATLHDDFAYVHALLSSPQKIHDFAGFLPWHRFFVQVYEKALQECGYPGTAMYWDWVADSPAPSKAKVWDSVTGFGGNGVSTGDNGPRLRVIDGPFKDFRPLYWNTDVSPHWLSRDWLPAQNGEPEISGANYSPARMAEVNAQTTFDGFRQALESGPHAAVHGGVGGGGRGLGDLGFQNASPNDPLFFLHHTQVDRLWWLWQQQDPQTRTFAYNGFHNTQDGSQGPTVMLSDILPMAGLAPDGIVKDYMDVKGGKLCYTY</sequence>
<organism evidence="6 7">
    <name type="scientific">Lasiosphaeria hispida</name>
    <dbReference type="NCBI Taxonomy" id="260671"/>
    <lineage>
        <taxon>Eukaryota</taxon>
        <taxon>Fungi</taxon>
        <taxon>Dikarya</taxon>
        <taxon>Ascomycota</taxon>
        <taxon>Pezizomycotina</taxon>
        <taxon>Sordariomycetes</taxon>
        <taxon>Sordariomycetidae</taxon>
        <taxon>Sordariales</taxon>
        <taxon>Lasiosphaeriaceae</taxon>
        <taxon>Lasiosphaeria</taxon>
    </lineage>
</organism>
<accession>A0AAJ0MJU7</accession>
<keyword evidence="1" id="KW-0479">Metal-binding</keyword>
<reference evidence="6" key="1">
    <citation type="journal article" date="2023" name="Mol. Phylogenet. Evol.">
        <title>Genome-scale phylogeny and comparative genomics of the fungal order Sordariales.</title>
        <authorList>
            <person name="Hensen N."/>
            <person name="Bonometti L."/>
            <person name="Westerberg I."/>
            <person name="Brannstrom I.O."/>
            <person name="Guillou S."/>
            <person name="Cros-Aarteil S."/>
            <person name="Calhoun S."/>
            <person name="Haridas S."/>
            <person name="Kuo A."/>
            <person name="Mondo S."/>
            <person name="Pangilinan J."/>
            <person name="Riley R."/>
            <person name="LaButti K."/>
            <person name="Andreopoulos B."/>
            <person name="Lipzen A."/>
            <person name="Chen C."/>
            <person name="Yan M."/>
            <person name="Daum C."/>
            <person name="Ng V."/>
            <person name="Clum A."/>
            <person name="Steindorff A."/>
            <person name="Ohm R.A."/>
            <person name="Martin F."/>
            <person name="Silar P."/>
            <person name="Natvig D.O."/>
            <person name="Lalanne C."/>
            <person name="Gautier V."/>
            <person name="Ament-Velasquez S.L."/>
            <person name="Kruys A."/>
            <person name="Hutchinson M.I."/>
            <person name="Powell A.J."/>
            <person name="Barry K."/>
            <person name="Miller A.N."/>
            <person name="Grigoriev I.V."/>
            <person name="Debuchy R."/>
            <person name="Gladieux P."/>
            <person name="Hiltunen Thoren M."/>
            <person name="Johannesson H."/>
        </authorList>
    </citation>
    <scope>NUCLEOTIDE SEQUENCE</scope>
    <source>
        <strain evidence="6">CBS 955.72</strain>
    </source>
</reference>
<dbReference type="InterPro" id="IPR050316">
    <property type="entry name" value="Tyrosinase/Hemocyanin"/>
</dbReference>
<evidence type="ECO:0000259" key="4">
    <source>
        <dbReference type="PROSITE" id="PS00497"/>
    </source>
</evidence>
<dbReference type="PRINTS" id="PR00092">
    <property type="entry name" value="TYROSINASE"/>
</dbReference>
<feature type="domain" description="Tyrosinase copper-binding" evidence="5">
    <location>
        <begin position="251"/>
        <end position="262"/>
    </location>
</feature>
<dbReference type="Proteomes" id="UP001275084">
    <property type="component" value="Unassembled WGS sequence"/>
</dbReference>
<dbReference type="PROSITE" id="PS00497">
    <property type="entry name" value="TYROSINASE_1"/>
    <property type="match status" value="1"/>
</dbReference>
<keyword evidence="7" id="KW-1185">Reference proteome</keyword>
<dbReference type="AlphaFoldDB" id="A0AAJ0MJU7"/>
<evidence type="ECO:0000256" key="3">
    <source>
        <dbReference type="SAM" id="SignalP"/>
    </source>
</evidence>
<evidence type="ECO:0000313" key="7">
    <source>
        <dbReference type="Proteomes" id="UP001275084"/>
    </source>
</evidence>
<reference evidence="6" key="2">
    <citation type="submission" date="2023-06" db="EMBL/GenBank/DDBJ databases">
        <authorList>
            <consortium name="Lawrence Berkeley National Laboratory"/>
            <person name="Haridas S."/>
            <person name="Hensen N."/>
            <person name="Bonometti L."/>
            <person name="Westerberg I."/>
            <person name="Brannstrom I.O."/>
            <person name="Guillou S."/>
            <person name="Cros-Aarteil S."/>
            <person name="Calhoun S."/>
            <person name="Kuo A."/>
            <person name="Mondo S."/>
            <person name="Pangilinan J."/>
            <person name="Riley R."/>
            <person name="Labutti K."/>
            <person name="Andreopoulos B."/>
            <person name="Lipzen A."/>
            <person name="Chen C."/>
            <person name="Yanf M."/>
            <person name="Daum C."/>
            <person name="Ng V."/>
            <person name="Clum A."/>
            <person name="Steindorff A."/>
            <person name="Ohm R."/>
            <person name="Martin F."/>
            <person name="Silar P."/>
            <person name="Natvig D."/>
            <person name="Lalanne C."/>
            <person name="Gautier V."/>
            <person name="Ament-Velasquez S.L."/>
            <person name="Kruys A."/>
            <person name="Hutchinson M.I."/>
            <person name="Powell A.J."/>
            <person name="Barry K."/>
            <person name="Miller A.N."/>
            <person name="Grigoriev I.V."/>
            <person name="Debuchy R."/>
            <person name="Gladieux P."/>
            <person name="Thoren M.H."/>
            <person name="Johannesson H."/>
        </authorList>
    </citation>
    <scope>NUCLEOTIDE SEQUENCE</scope>
    <source>
        <strain evidence="6">CBS 955.72</strain>
    </source>
</reference>
<dbReference type="SUPFAM" id="SSF48056">
    <property type="entry name" value="Di-copper centre-containing domain"/>
    <property type="match status" value="1"/>
</dbReference>
<evidence type="ECO:0000259" key="5">
    <source>
        <dbReference type="PROSITE" id="PS00498"/>
    </source>
</evidence>
<keyword evidence="2" id="KW-0186">Copper</keyword>
<dbReference type="GO" id="GO:0016491">
    <property type="term" value="F:oxidoreductase activity"/>
    <property type="evidence" value="ECO:0007669"/>
    <property type="project" value="InterPro"/>
</dbReference>
<dbReference type="InterPro" id="IPR008922">
    <property type="entry name" value="Di-copper_centre_dom_sf"/>
</dbReference>
<dbReference type="EMBL" id="JAUIQD010000001">
    <property type="protein sequence ID" value="KAK3363154.1"/>
    <property type="molecule type" value="Genomic_DNA"/>
</dbReference>
<gene>
    <name evidence="6" type="ORF">B0T25DRAFT_31797</name>
</gene>
<dbReference type="PROSITE" id="PS00498">
    <property type="entry name" value="TYROSINASE_2"/>
    <property type="match status" value="1"/>
</dbReference>
<comment type="caution">
    <text evidence="6">The sequence shown here is derived from an EMBL/GenBank/DDBJ whole genome shotgun (WGS) entry which is preliminary data.</text>
</comment>
<dbReference type="Gene3D" id="1.10.1280.10">
    <property type="entry name" value="Di-copper center containing domain from catechol oxidase"/>
    <property type="match status" value="1"/>
</dbReference>
<proteinExistence type="predicted"/>
<evidence type="ECO:0000313" key="6">
    <source>
        <dbReference type="EMBL" id="KAK3363154.1"/>
    </source>
</evidence>
<dbReference type="Pfam" id="PF00264">
    <property type="entry name" value="Tyrosinase"/>
    <property type="match status" value="1"/>
</dbReference>
<feature type="chain" id="PRO_5042599217" description="Tyrosinase copper-binding domain-containing protein" evidence="3">
    <location>
        <begin position="16"/>
        <end position="327"/>
    </location>
</feature>